<reference evidence="3 4" key="1">
    <citation type="submission" date="2020-08" db="EMBL/GenBank/DDBJ databases">
        <title>Sequencing the genomes of 1000 actinobacteria strains.</title>
        <authorList>
            <person name="Klenk H.-P."/>
        </authorList>
    </citation>
    <scope>NUCLEOTIDE SEQUENCE [LARGE SCALE GENOMIC DNA]</scope>
    <source>
        <strain evidence="3 4">DSM 41654</strain>
    </source>
</reference>
<organism evidence="3 4">
    <name type="scientific">Kitasatospora kifunensis</name>
    <name type="common">Streptomyces kifunensis</name>
    <dbReference type="NCBI Taxonomy" id="58351"/>
    <lineage>
        <taxon>Bacteria</taxon>
        <taxon>Bacillati</taxon>
        <taxon>Actinomycetota</taxon>
        <taxon>Actinomycetes</taxon>
        <taxon>Kitasatosporales</taxon>
        <taxon>Streptomycetaceae</taxon>
        <taxon>Kitasatospora</taxon>
    </lineage>
</organism>
<evidence type="ECO:0000256" key="1">
    <source>
        <dbReference type="SAM" id="SignalP"/>
    </source>
</evidence>
<dbReference type="InterPro" id="IPR000772">
    <property type="entry name" value="Ricin_B_lectin"/>
</dbReference>
<dbReference type="Pfam" id="PF00652">
    <property type="entry name" value="Ricin_B_lectin"/>
    <property type="match status" value="1"/>
</dbReference>
<evidence type="ECO:0000259" key="2">
    <source>
        <dbReference type="SMART" id="SM00458"/>
    </source>
</evidence>
<evidence type="ECO:0000313" key="3">
    <source>
        <dbReference type="EMBL" id="MBB4926506.1"/>
    </source>
</evidence>
<dbReference type="Proteomes" id="UP000540506">
    <property type="component" value="Unassembled WGS sequence"/>
</dbReference>
<feature type="chain" id="PRO_5031105873" description="Ricin B lectin domain-containing protein" evidence="1">
    <location>
        <begin position="28"/>
        <end position="188"/>
    </location>
</feature>
<name>A0A7W7VXH9_KITKI</name>
<keyword evidence="4" id="KW-1185">Reference proteome</keyword>
<accession>A0A7W7VXH9</accession>
<feature type="signal peptide" evidence="1">
    <location>
        <begin position="1"/>
        <end position="27"/>
    </location>
</feature>
<gene>
    <name evidence="3" type="ORF">FHR34_005499</name>
</gene>
<dbReference type="SUPFAM" id="SSF50370">
    <property type="entry name" value="Ricin B-like lectins"/>
    <property type="match status" value="1"/>
</dbReference>
<protein>
    <recommendedName>
        <fullName evidence="2">Ricin B lectin domain-containing protein</fullName>
    </recommendedName>
</protein>
<feature type="domain" description="Ricin B lectin" evidence="2">
    <location>
        <begin position="39"/>
        <end position="176"/>
    </location>
</feature>
<dbReference type="EMBL" id="JACHJV010000001">
    <property type="protein sequence ID" value="MBB4926506.1"/>
    <property type="molecule type" value="Genomic_DNA"/>
</dbReference>
<sequence length="188" mass="19872">MKRIRRIIAAAGLALGLGFALPSAAQAAAPASPQPYAYGTLVALFKPPSNNGTYFCMDEYRQINGNGRPVVIKPCMGTWNQFWFWGQDGLIHSTNDGRCLWAHVASGPSGGPDAAAYDCNANDPNQRWTFGADHSVCNAANACLLATGMPGPGGSYHLMGSTPGANASIYQQFDWHPSASSTPVNPNL</sequence>
<dbReference type="InterPro" id="IPR035992">
    <property type="entry name" value="Ricin_B-like_lectins"/>
</dbReference>
<dbReference type="SMART" id="SM00458">
    <property type="entry name" value="RICIN"/>
    <property type="match status" value="1"/>
</dbReference>
<dbReference type="PROSITE" id="PS50231">
    <property type="entry name" value="RICIN_B_LECTIN"/>
    <property type="match status" value="1"/>
</dbReference>
<comment type="caution">
    <text evidence="3">The sequence shown here is derived from an EMBL/GenBank/DDBJ whole genome shotgun (WGS) entry which is preliminary data.</text>
</comment>
<keyword evidence="1" id="KW-0732">Signal</keyword>
<proteinExistence type="predicted"/>
<evidence type="ECO:0000313" key="4">
    <source>
        <dbReference type="Proteomes" id="UP000540506"/>
    </source>
</evidence>
<dbReference type="Gene3D" id="2.80.10.50">
    <property type="match status" value="1"/>
</dbReference>
<dbReference type="RefSeq" id="WP_184939828.1">
    <property type="nucleotide sequence ID" value="NZ_JACHJV010000001.1"/>
</dbReference>
<dbReference type="AlphaFoldDB" id="A0A7W7VXH9"/>